<evidence type="ECO:0000313" key="3">
    <source>
        <dbReference type="EMBL" id="TPD58876.1"/>
    </source>
</evidence>
<gene>
    <name evidence="3" type="ORF">FIV46_13930</name>
</gene>
<dbReference type="NCBIfam" id="TIGR01730">
    <property type="entry name" value="RND_mfp"/>
    <property type="match status" value="1"/>
</dbReference>
<organism evidence="3 4">
    <name type="scientific">Emcibacter nanhaiensis</name>
    <dbReference type="NCBI Taxonomy" id="1505037"/>
    <lineage>
        <taxon>Bacteria</taxon>
        <taxon>Pseudomonadati</taxon>
        <taxon>Pseudomonadota</taxon>
        <taxon>Alphaproteobacteria</taxon>
        <taxon>Emcibacterales</taxon>
        <taxon>Emcibacteraceae</taxon>
        <taxon>Emcibacter</taxon>
    </lineage>
</organism>
<name>A0A501PG60_9PROT</name>
<dbReference type="PANTHER" id="PTHR30469">
    <property type="entry name" value="MULTIDRUG RESISTANCE PROTEIN MDTA"/>
    <property type="match status" value="1"/>
</dbReference>
<accession>A0A501PG60</accession>
<dbReference type="SUPFAM" id="SSF111369">
    <property type="entry name" value="HlyD-like secretion proteins"/>
    <property type="match status" value="1"/>
</dbReference>
<dbReference type="Gene3D" id="1.10.287.470">
    <property type="entry name" value="Helix hairpin bin"/>
    <property type="match status" value="1"/>
</dbReference>
<feature type="domain" description="Multidrug resistance protein MdtA-like barrel-sandwich hybrid" evidence="2">
    <location>
        <begin position="96"/>
        <end position="231"/>
    </location>
</feature>
<dbReference type="GO" id="GO:1990281">
    <property type="term" value="C:efflux pump complex"/>
    <property type="evidence" value="ECO:0007669"/>
    <property type="project" value="TreeGrafter"/>
</dbReference>
<dbReference type="Gene3D" id="2.40.420.20">
    <property type="match status" value="1"/>
</dbReference>
<dbReference type="InterPro" id="IPR058625">
    <property type="entry name" value="MdtA-like_BSH"/>
</dbReference>
<dbReference type="PANTHER" id="PTHR30469:SF15">
    <property type="entry name" value="HLYD FAMILY OF SECRETION PROTEINS"/>
    <property type="match status" value="1"/>
</dbReference>
<dbReference type="Proteomes" id="UP000319148">
    <property type="component" value="Unassembled WGS sequence"/>
</dbReference>
<proteinExistence type="inferred from homology"/>
<dbReference type="Pfam" id="PF25917">
    <property type="entry name" value="BSH_RND"/>
    <property type="match status" value="1"/>
</dbReference>
<dbReference type="OrthoDB" id="7914255at2"/>
<keyword evidence="4" id="KW-1185">Reference proteome</keyword>
<evidence type="ECO:0000259" key="2">
    <source>
        <dbReference type="Pfam" id="PF25917"/>
    </source>
</evidence>
<reference evidence="4" key="1">
    <citation type="submission" date="2019-06" db="EMBL/GenBank/DDBJ databases">
        <title>The complete genome of Emcibacter congregatus ZYLT.</title>
        <authorList>
            <person name="Zhao Z."/>
        </authorList>
    </citation>
    <scope>NUCLEOTIDE SEQUENCE [LARGE SCALE GENOMIC DNA]</scope>
    <source>
        <strain evidence="4">MCCC 1A06723</strain>
    </source>
</reference>
<sequence>MHVACALGQGLVTIVPKESISPIGTESFCLLRSGRSGDSSPRQRKETRMPRISVLVILLLCLSALPLRAQETLTVHSLTIQDEKAVFATVESVKEVAARSRLTGTVIEIGVKEGDLVRPGQVIARVVDEKLALQIRSMESHIAALRAQFDKAAVDLERTKQLIASGNVSRARLDEVQAQYNIAEGALNAAVSDRDVIVRQAREGEVLAPVAGRILHVPLTIGTVVMPGEAIATLAGENYVLRLSVPERYGLSLQIGDPVKLEDGNRVNIVKVYPKIENGRVTVDADINGLAGYFVGKRVRTWIAGGERQTIVVPKEYIITRYGIDYVHVRQPDGRVMEVPVQRGGAVSTSDIEQGVEIISGLRDGDILEKP</sequence>
<comment type="caution">
    <text evidence="3">The sequence shown here is derived from an EMBL/GenBank/DDBJ whole genome shotgun (WGS) entry which is preliminary data.</text>
</comment>
<dbReference type="AlphaFoldDB" id="A0A501PG60"/>
<evidence type="ECO:0000313" key="4">
    <source>
        <dbReference type="Proteomes" id="UP000319148"/>
    </source>
</evidence>
<evidence type="ECO:0000256" key="1">
    <source>
        <dbReference type="ARBA" id="ARBA00009477"/>
    </source>
</evidence>
<dbReference type="GO" id="GO:0015562">
    <property type="term" value="F:efflux transmembrane transporter activity"/>
    <property type="evidence" value="ECO:0007669"/>
    <property type="project" value="TreeGrafter"/>
</dbReference>
<dbReference type="InterPro" id="IPR006143">
    <property type="entry name" value="RND_pump_MFP"/>
</dbReference>
<protein>
    <submittedName>
        <fullName evidence="3">Efflux RND transporter periplasmic adaptor subunit</fullName>
    </submittedName>
</protein>
<dbReference type="Gene3D" id="2.40.50.100">
    <property type="match status" value="1"/>
</dbReference>
<comment type="similarity">
    <text evidence="1">Belongs to the membrane fusion protein (MFP) (TC 8.A.1) family.</text>
</comment>
<dbReference type="EMBL" id="VFIY01000017">
    <property type="protein sequence ID" value="TPD58876.1"/>
    <property type="molecule type" value="Genomic_DNA"/>
</dbReference>